<dbReference type="InParanoid" id="A0A286UHN2"/>
<proteinExistence type="predicted"/>
<dbReference type="Proteomes" id="UP000217199">
    <property type="component" value="Unassembled WGS sequence"/>
</dbReference>
<name>A0A286UHN2_9AGAM</name>
<organism evidence="1 2">
    <name type="scientific">Pyrrhoderma noxium</name>
    <dbReference type="NCBI Taxonomy" id="2282107"/>
    <lineage>
        <taxon>Eukaryota</taxon>
        <taxon>Fungi</taxon>
        <taxon>Dikarya</taxon>
        <taxon>Basidiomycota</taxon>
        <taxon>Agaricomycotina</taxon>
        <taxon>Agaricomycetes</taxon>
        <taxon>Hymenochaetales</taxon>
        <taxon>Hymenochaetaceae</taxon>
        <taxon>Pyrrhoderma</taxon>
    </lineage>
</organism>
<reference evidence="1 2" key="1">
    <citation type="journal article" date="2017" name="Mol. Ecol.">
        <title>Comparative and population genomic landscape of Phellinus noxius: A hypervariable fungus causing root rot in trees.</title>
        <authorList>
            <person name="Chung C.L."/>
            <person name="Lee T.J."/>
            <person name="Akiba M."/>
            <person name="Lee H.H."/>
            <person name="Kuo T.H."/>
            <person name="Liu D."/>
            <person name="Ke H.M."/>
            <person name="Yokoi T."/>
            <person name="Roa M.B."/>
            <person name="Lu M.J."/>
            <person name="Chang Y.Y."/>
            <person name="Ann P.J."/>
            <person name="Tsai J.N."/>
            <person name="Chen C.Y."/>
            <person name="Tzean S.S."/>
            <person name="Ota Y."/>
            <person name="Hattori T."/>
            <person name="Sahashi N."/>
            <person name="Liou R.F."/>
            <person name="Kikuchi T."/>
            <person name="Tsai I.J."/>
        </authorList>
    </citation>
    <scope>NUCLEOTIDE SEQUENCE [LARGE SCALE GENOMIC DNA]</scope>
    <source>
        <strain evidence="1 2">FFPRI411160</strain>
    </source>
</reference>
<dbReference type="AlphaFoldDB" id="A0A286UHN2"/>
<dbReference type="EMBL" id="NBII01000005">
    <property type="protein sequence ID" value="PAV19112.1"/>
    <property type="molecule type" value="Genomic_DNA"/>
</dbReference>
<evidence type="ECO:0000313" key="1">
    <source>
        <dbReference type="EMBL" id="PAV19112.1"/>
    </source>
</evidence>
<sequence>MPHATHGVSEGQDDCFIIGSLSVNIKDSYYYEGSWEVGSGVQSFGVKIKSEYSPHFIPGGRLQNDNTIRKRNTFKRLLMALPLDLAAESLAATFGAMTRPLAPALVTAIAPISLPLSIMTDNATRKKEHV</sequence>
<keyword evidence="2" id="KW-1185">Reference proteome</keyword>
<gene>
    <name evidence="1" type="ORF">PNOK_0595600</name>
</gene>
<evidence type="ECO:0000313" key="2">
    <source>
        <dbReference type="Proteomes" id="UP000217199"/>
    </source>
</evidence>
<comment type="caution">
    <text evidence="1">The sequence shown here is derived from an EMBL/GenBank/DDBJ whole genome shotgun (WGS) entry which is preliminary data.</text>
</comment>
<accession>A0A286UHN2</accession>
<protein>
    <submittedName>
        <fullName evidence="1">Uncharacterized protein</fullName>
    </submittedName>
</protein>